<accession>A0A9P7V164</accession>
<dbReference type="SUPFAM" id="SSF51556">
    <property type="entry name" value="Metallo-dependent hydrolases"/>
    <property type="match status" value="1"/>
</dbReference>
<proteinExistence type="predicted"/>
<dbReference type="SUPFAM" id="SSF51338">
    <property type="entry name" value="Composite domain of metallo-dependent hydrolases"/>
    <property type="match status" value="1"/>
</dbReference>
<name>A0A9P7V164_9AGAR</name>
<dbReference type="InterPro" id="IPR033932">
    <property type="entry name" value="YtcJ-like"/>
</dbReference>
<dbReference type="Proteomes" id="UP001049176">
    <property type="component" value="Chromosome 1"/>
</dbReference>
<dbReference type="OrthoDB" id="3501663at2759"/>
<protein>
    <recommendedName>
        <fullName evidence="2">Amidohydrolase 3 domain-containing protein</fullName>
    </recommendedName>
</protein>
<dbReference type="PANTHER" id="PTHR22642">
    <property type="entry name" value="IMIDAZOLONEPROPIONASE"/>
    <property type="match status" value="1"/>
</dbReference>
<evidence type="ECO:0000256" key="1">
    <source>
        <dbReference type="SAM" id="MobiDB-lite"/>
    </source>
</evidence>
<dbReference type="Gene3D" id="3.10.310.70">
    <property type="match status" value="1"/>
</dbReference>
<dbReference type="Pfam" id="PF07969">
    <property type="entry name" value="Amidohydro_3"/>
    <property type="match status" value="1"/>
</dbReference>
<evidence type="ECO:0000259" key="2">
    <source>
        <dbReference type="Pfam" id="PF07969"/>
    </source>
</evidence>
<dbReference type="InterPro" id="IPR011059">
    <property type="entry name" value="Metal-dep_hydrolase_composite"/>
</dbReference>
<dbReference type="KEGG" id="more:E1B28_000332"/>
<sequence length="629" mass="69766">MANKESNTHPKSQNKHPTKSSTSLKRLISVIVLGVVAGAFASLSVADPSPLFQLLVSHLSLGQIKSTANGLAENAVERLERLLTTQETYAVCTWPKRGKRIYTVDEKNSKAGCFVVKGEWVDRIFDSVDELKQWDASITIRYTKPDEIVIPGMSDSHVHTLEYGFSRLLPLENARSIKEVITLVRNYILNNPDVYSNTSKVIEGWGWDKTVWPVEKYPTAADLETDVVIRGRPVVLSSKDGHSFWVSQATLDANAPFPEQVPGGVILRDKKGKPTGIFQDEAQALIKPADLTHKDLVERFTITVQDGLKNGVTSIHEAGYNPLALPFFRKLTEDEPLPIRIYAMSFFNETADYGSPQARDSDKRRRRLYNRSVKIIGDGSMRSGGAYLFEPYTDDPSTTGFMRFTPEVLKKRIPQLLKDGWQINVHAIGDRANSIILDAFEIAAKDHGVDLNKLRPRIEHAQIMRSEDIKRMGELGIIASIQPTHVTDDMYYGEARLGSERVKGLYAFRSMIDAGAPVTLGSDIPVEGVNPLEGFYAAITRLDKNGKSPHGPGGWFPNQKLTRVEALRGMTIGPAYASFTEDILGSIEPGKKADFVVLSKDIMEIEAKDILATKVKATVIDGRVVFGEL</sequence>
<feature type="region of interest" description="Disordered" evidence="1">
    <location>
        <begin position="1"/>
        <end position="21"/>
    </location>
</feature>
<evidence type="ECO:0000313" key="4">
    <source>
        <dbReference type="Proteomes" id="UP001049176"/>
    </source>
</evidence>
<dbReference type="GO" id="GO:0016810">
    <property type="term" value="F:hydrolase activity, acting on carbon-nitrogen (but not peptide) bonds"/>
    <property type="evidence" value="ECO:0007669"/>
    <property type="project" value="InterPro"/>
</dbReference>
<feature type="domain" description="Amidohydrolase 3" evidence="2">
    <location>
        <begin position="148"/>
        <end position="626"/>
    </location>
</feature>
<dbReference type="RefSeq" id="XP_043014844.1">
    <property type="nucleotide sequence ID" value="XM_043146144.1"/>
</dbReference>
<reference evidence="3" key="1">
    <citation type="journal article" date="2021" name="Genome Biol. Evol.">
        <title>The assembled and annotated genome of the fairy-ring fungus Marasmius oreades.</title>
        <authorList>
            <person name="Hiltunen M."/>
            <person name="Ament-Velasquez S.L."/>
            <person name="Johannesson H."/>
        </authorList>
    </citation>
    <scope>NUCLEOTIDE SEQUENCE</scope>
    <source>
        <strain evidence="3">03SP1</strain>
    </source>
</reference>
<dbReference type="InterPro" id="IPR013108">
    <property type="entry name" value="Amidohydro_3"/>
</dbReference>
<comment type="caution">
    <text evidence="3">The sequence shown here is derived from an EMBL/GenBank/DDBJ whole genome shotgun (WGS) entry which is preliminary data.</text>
</comment>
<gene>
    <name evidence="3" type="ORF">E1B28_000332</name>
</gene>
<dbReference type="AlphaFoldDB" id="A0A9P7V164"/>
<organism evidence="3 4">
    <name type="scientific">Marasmius oreades</name>
    <name type="common">fairy-ring Marasmius</name>
    <dbReference type="NCBI Taxonomy" id="181124"/>
    <lineage>
        <taxon>Eukaryota</taxon>
        <taxon>Fungi</taxon>
        <taxon>Dikarya</taxon>
        <taxon>Basidiomycota</taxon>
        <taxon>Agaricomycotina</taxon>
        <taxon>Agaricomycetes</taxon>
        <taxon>Agaricomycetidae</taxon>
        <taxon>Agaricales</taxon>
        <taxon>Marasmiineae</taxon>
        <taxon>Marasmiaceae</taxon>
        <taxon>Marasmius</taxon>
    </lineage>
</organism>
<dbReference type="EMBL" id="CM032181">
    <property type="protein sequence ID" value="KAG7098374.1"/>
    <property type="molecule type" value="Genomic_DNA"/>
</dbReference>
<keyword evidence="4" id="KW-1185">Reference proteome</keyword>
<dbReference type="PANTHER" id="PTHR22642:SF2">
    <property type="entry name" value="PROTEIN LONG AFTER FAR-RED 3"/>
    <property type="match status" value="1"/>
</dbReference>
<dbReference type="CDD" id="cd01300">
    <property type="entry name" value="YtcJ_like"/>
    <property type="match status" value="1"/>
</dbReference>
<evidence type="ECO:0000313" key="3">
    <source>
        <dbReference type="EMBL" id="KAG7098374.1"/>
    </source>
</evidence>
<dbReference type="Gene3D" id="3.20.20.140">
    <property type="entry name" value="Metal-dependent hydrolases"/>
    <property type="match status" value="1"/>
</dbReference>
<dbReference type="Gene3D" id="2.30.40.10">
    <property type="entry name" value="Urease, subunit C, domain 1"/>
    <property type="match status" value="1"/>
</dbReference>
<dbReference type="InterPro" id="IPR032466">
    <property type="entry name" value="Metal_Hydrolase"/>
</dbReference>
<dbReference type="GeneID" id="66069408"/>